<evidence type="ECO:0000256" key="1">
    <source>
        <dbReference type="SAM" id="MobiDB-lite"/>
    </source>
</evidence>
<feature type="region of interest" description="Disordered" evidence="1">
    <location>
        <begin position="150"/>
        <end position="171"/>
    </location>
</feature>
<dbReference type="Proteomes" id="UP001189429">
    <property type="component" value="Unassembled WGS sequence"/>
</dbReference>
<dbReference type="EMBL" id="CAUYUJ010015937">
    <property type="protein sequence ID" value="CAK0859846.1"/>
    <property type="molecule type" value="Genomic_DNA"/>
</dbReference>
<keyword evidence="3" id="KW-1185">Reference proteome</keyword>
<comment type="caution">
    <text evidence="2">The sequence shown here is derived from an EMBL/GenBank/DDBJ whole genome shotgun (WGS) entry which is preliminary data.</text>
</comment>
<accession>A0ABN9UJR8</accession>
<evidence type="ECO:0000313" key="3">
    <source>
        <dbReference type="Proteomes" id="UP001189429"/>
    </source>
</evidence>
<feature type="compositionally biased region" description="Low complexity" evidence="1">
    <location>
        <begin position="325"/>
        <end position="336"/>
    </location>
</feature>
<proteinExistence type="predicted"/>
<feature type="region of interest" description="Disordered" evidence="1">
    <location>
        <begin position="283"/>
        <end position="336"/>
    </location>
</feature>
<sequence>MADLSWAAARPAGLLAPAPGRTLRMPAVHAGAPRGRPPPAPLLRSAPPRGAGARRQPWPLLGGAMLPALSAARAAVVRARPRTRRRARKRLQLDSWSACTSWGNGNIIGSRMKRNDNTDVLVAERVVHDTYRSTPYPKWVPSRDLWTDEHRPGLGGSLRRPRSGSRGGGLGSELRLQLQEGRESMRWAPGLVIAVDRERNLAAVSIAEEFAREVAEAEIGAGNLRRQEDDRFVIDPKVVSDVAAHRSRSLHEAVFRLGMELTNHADRSYVVTVLARMGQPGGITLRSSWPSPTTPHCRPSPSGSLDTRSRLPATSRREGGRCALSSSSCRGPSRPPSCCWRCRPSA</sequence>
<reference evidence="2" key="1">
    <citation type="submission" date="2023-10" db="EMBL/GenBank/DDBJ databases">
        <authorList>
            <person name="Chen Y."/>
            <person name="Shah S."/>
            <person name="Dougan E. K."/>
            <person name="Thang M."/>
            <person name="Chan C."/>
        </authorList>
    </citation>
    <scope>NUCLEOTIDE SEQUENCE [LARGE SCALE GENOMIC DNA]</scope>
</reference>
<feature type="region of interest" description="Disordered" evidence="1">
    <location>
        <begin position="28"/>
        <end position="56"/>
    </location>
</feature>
<organism evidence="2 3">
    <name type="scientific">Prorocentrum cordatum</name>
    <dbReference type="NCBI Taxonomy" id="2364126"/>
    <lineage>
        <taxon>Eukaryota</taxon>
        <taxon>Sar</taxon>
        <taxon>Alveolata</taxon>
        <taxon>Dinophyceae</taxon>
        <taxon>Prorocentrales</taxon>
        <taxon>Prorocentraceae</taxon>
        <taxon>Prorocentrum</taxon>
    </lineage>
</organism>
<name>A0ABN9UJR8_9DINO</name>
<gene>
    <name evidence="2" type="ORF">PCOR1329_LOCUS49079</name>
</gene>
<feature type="compositionally biased region" description="Low complexity" evidence="1">
    <location>
        <begin position="42"/>
        <end position="55"/>
    </location>
</feature>
<evidence type="ECO:0000313" key="2">
    <source>
        <dbReference type="EMBL" id="CAK0859846.1"/>
    </source>
</evidence>
<protein>
    <submittedName>
        <fullName evidence="2">Uncharacterized protein</fullName>
    </submittedName>
</protein>